<evidence type="ECO:0000256" key="2">
    <source>
        <dbReference type="SAM" id="Phobius"/>
    </source>
</evidence>
<feature type="transmembrane region" description="Helical" evidence="2">
    <location>
        <begin position="277"/>
        <end position="296"/>
    </location>
</feature>
<dbReference type="Proteomes" id="UP000835052">
    <property type="component" value="Unassembled WGS sequence"/>
</dbReference>
<evidence type="ECO:0000256" key="1">
    <source>
        <dbReference type="ARBA" id="ARBA00038048"/>
    </source>
</evidence>
<sequence length="675" mass="75204">MSRYDVVVYGASGFTGAYIVQYLVTSSHFEGVTYAVAGRSESKLRQVLSDISDRTGRNVRSVPLIEADSADEDSLAAMARQAKVVINAVGPYRLYGEAVVKACVENGANHLDISGEPAWIEQMQAKYSKEAEKQGVFVVSACGWDSIPADLGVNYLKKNFGGDLNHVESFVQIKQGPAGYSFNAGTYQTLILGISGALTDKLGAIRKQIMPEKIVRGAVRVPKRGTVWEIKEKELDGYALPFPGADKSVINRSQYYDATVNQKRPIHMETYIRVSSMFWAVVLGLWVTVFSVLVKWPSTRKFLQQYPDLCSFHMFKNSGPNKEQMAQASFVYWFFGYGYSESKPQDEQHEEKINRKVVSTCKGPDAGYIATSGCILSSALAVLKDRKNLPKEGGVYTTAAAFGNSNIYEYLESFGVTFQIEGIWTDEPLRSHILVITGDMQLQLFRRLYCSFGQPTRFKVLLSAHSKFLASNESFSTLQAVSTKLIPLSSIPQEKLGHSILIHKDTLPKGSPKTAHDIVATGVFAAKVLSLSSSIAGVVMVPVLSSYLWEAAAERPNMMLFAIVANTFLVLLSFTPILLHFLAKRFPINIYYDHTSKIFTTVHYNFLMRKMALRFESKEVVDAQMAPEMKKIWIPLATAFVHKKPLLISLDRNAYVDKLAFDELTRNIEIPPNHD</sequence>
<comment type="similarity">
    <text evidence="1">Belongs to the saccharopine dehydrogenase family.</text>
</comment>
<dbReference type="AlphaFoldDB" id="A0A8S1HIB8"/>
<dbReference type="InterPro" id="IPR045325">
    <property type="entry name" value="TMEM70/TMEM186/TMEM223"/>
</dbReference>
<name>A0A8S1HIB8_9PELO</name>
<accession>A0A8S1HIB8</accession>
<dbReference type="EMBL" id="CAJGYM010000072">
    <property type="protein sequence ID" value="CAD6196401.1"/>
    <property type="molecule type" value="Genomic_DNA"/>
</dbReference>
<dbReference type="GO" id="GO:0005886">
    <property type="term" value="C:plasma membrane"/>
    <property type="evidence" value="ECO:0007669"/>
    <property type="project" value="TreeGrafter"/>
</dbReference>
<keyword evidence="2" id="KW-0472">Membrane</keyword>
<dbReference type="FunFam" id="3.40.50.720:FF:000178">
    <property type="entry name" value="Saccharopine dehydrogenase-like oxidoreductase"/>
    <property type="match status" value="1"/>
</dbReference>
<evidence type="ECO:0000313" key="4">
    <source>
        <dbReference type="EMBL" id="CAD6196401.1"/>
    </source>
</evidence>
<keyword evidence="2" id="KW-1133">Transmembrane helix</keyword>
<dbReference type="Gene3D" id="3.40.50.720">
    <property type="entry name" value="NAD(P)-binding Rossmann-like Domain"/>
    <property type="match status" value="1"/>
</dbReference>
<reference evidence="4" key="1">
    <citation type="submission" date="2020-10" db="EMBL/GenBank/DDBJ databases">
        <authorList>
            <person name="Kikuchi T."/>
        </authorList>
    </citation>
    <scope>NUCLEOTIDE SEQUENCE</scope>
    <source>
        <strain evidence="4">NKZ352</strain>
    </source>
</reference>
<dbReference type="GO" id="GO:0005739">
    <property type="term" value="C:mitochondrion"/>
    <property type="evidence" value="ECO:0007669"/>
    <property type="project" value="TreeGrafter"/>
</dbReference>
<feature type="transmembrane region" description="Helical" evidence="2">
    <location>
        <begin position="561"/>
        <end position="582"/>
    </location>
</feature>
<dbReference type="Pfam" id="PF06979">
    <property type="entry name" value="TMEM70"/>
    <property type="match status" value="1"/>
</dbReference>
<dbReference type="SUPFAM" id="SSF51735">
    <property type="entry name" value="NAD(P)-binding Rossmann-fold domains"/>
    <property type="match status" value="1"/>
</dbReference>
<dbReference type="InterPro" id="IPR005097">
    <property type="entry name" value="Sacchrp_dh_NADP-bd"/>
</dbReference>
<gene>
    <name evidence="4" type="ORF">CAUJ_LOCUS12315</name>
</gene>
<dbReference type="OrthoDB" id="10268090at2759"/>
<dbReference type="InterPro" id="IPR036291">
    <property type="entry name" value="NAD(P)-bd_dom_sf"/>
</dbReference>
<keyword evidence="2" id="KW-0812">Transmembrane</keyword>
<protein>
    <recommendedName>
        <fullName evidence="3">Saccharopine dehydrogenase NADP binding domain-containing protein</fullName>
    </recommendedName>
</protein>
<keyword evidence="5" id="KW-1185">Reference proteome</keyword>
<comment type="caution">
    <text evidence="4">The sequence shown here is derived from an EMBL/GenBank/DDBJ whole genome shotgun (WGS) entry which is preliminary data.</text>
</comment>
<feature type="transmembrane region" description="Helical" evidence="2">
    <location>
        <begin position="528"/>
        <end position="549"/>
    </location>
</feature>
<evidence type="ECO:0000313" key="5">
    <source>
        <dbReference type="Proteomes" id="UP000835052"/>
    </source>
</evidence>
<dbReference type="PANTHER" id="PTHR12286">
    <property type="entry name" value="SACCHAROPINE DEHYDROGENASE-LIKE OXIDOREDUCTASE"/>
    <property type="match status" value="1"/>
</dbReference>
<organism evidence="4 5">
    <name type="scientific">Caenorhabditis auriculariae</name>
    <dbReference type="NCBI Taxonomy" id="2777116"/>
    <lineage>
        <taxon>Eukaryota</taxon>
        <taxon>Metazoa</taxon>
        <taxon>Ecdysozoa</taxon>
        <taxon>Nematoda</taxon>
        <taxon>Chromadorea</taxon>
        <taxon>Rhabditida</taxon>
        <taxon>Rhabditina</taxon>
        <taxon>Rhabditomorpha</taxon>
        <taxon>Rhabditoidea</taxon>
        <taxon>Rhabditidae</taxon>
        <taxon>Peloderinae</taxon>
        <taxon>Caenorhabditis</taxon>
    </lineage>
</organism>
<feature type="domain" description="Saccharopine dehydrogenase NADP binding" evidence="3">
    <location>
        <begin position="6"/>
        <end position="139"/>
    </location>
</feature>
<dbReference type="GO" id="GO:0005811">
    <property type="term" value="C:lipid droplet"/>
    <property type="evidence" value="ECO:0007669"/>
    <property type="project" value="TreeGrafter"/>
</dbReference>
<proteinExistence type="inferred from homology"/>
<dbReference type="InterPro" id="IPR051276">
    <property type="entry name" value="Saccharopine_DH-like_oxidrdct"/>
</dbReference>
<dbReference type="PANTHER" id="PTHR12286:SF5">
    <property type="entry name" value="SACCHAROPINE DEHYDROGENASE-LIKE OXIDOREDUCTASE"/>
    <property type="match status" value="1"/>
</dbReference>
<dbReference type="Pfam" id="PF03435">
    <property type="entry name" value="Sacchrp_dh_NADP"/>
    <property type="match status" value="1"/>
</dbReference>
<dbReference type="GO" id="GO:0009247">
    <property type="term" value="P:glycolipid biosynthetic process"/>
    <property type="evidence" value="ECO:0007669"/>
    <property type="project" value="TreeGrafter"/>
</dbReference>
<evidence type="ECO:0000259" key="3">
    <source>
        <dbReference type="Pfam" id="PF03435"/>
    </source>
</evidence>